<gene>
    <name evidence="2" type="ORF">SDC9_111022</name>
</gene>
<proteinExistence type="predicted"/>
<evidence type="ECO:0000313" key="2">
    <source>
        <dbReference type="EMBL" id="MPM64136.1"/>
    </source>
</evidence>
<dbReference type="AlphaFoldDB" id="A0A645BG66"/>
<organism evidence="2">
    <name type="scientific">bioreactor metagenome</name>
    <dbReference type="NCBI Taxonomy" id="1076179"/>
    <lineage>
        <taxon>unclassified sequences</taxon>
        <taxon>metagenomes</taxon>
        <taxon>ecological metagenomes</taxon>
    </lineage>
</organism>
<sequence length="143" mass="15607">MCNSSGIQCDFLFKCCTSRLNPPAAHMHGTHCTCILTPCTISFMSLRTSRNIGIPESSAYHAGFRLSGIGAPRISGTGVAHSQPGQPRRGEHPGGEHPAYSREHLLPALASPFFSIFDLIFTENCILYTIWQNRSGSNEGRLE</sequence>
<feature type="compositionally biased region" description="Basic and acidic residues" evidence="1">
    <location>
        <begin position="88"/>
        <end position="98"/>
    </location>
</feature>
<protein>
    <submittedName>
        <fullName evidence="2">Uncharacterized protein</fullName>
    </submittedName>
</protein>
<feature type="region of interest" description="Disordered" evidence="1">
    <location>
        <begin position="75"/>
        <end position="98"/>
    </location>
</feature>
<evidence type="ECO:0000256" key="1">
    <source>
        <dbReference type="SAM" id="MobiDB-lite"/>
    </source>
</evidence>
<name>A0A645BG66_9ZZZZ</name>
<accession>A0A645BG66</accession>
<comment type="caution">
    <text evidence="2">The sequence shown here is derived from an EMBL/GenBank/DDBJ whole genome shotgun (WGS) entry which is preliminary data.</text>
</comment>
<dbReference type="EMBL" id="VSSQ01019787">
    <property type="protein sequence ID" value="MPM64136.1"/>
    <property type="molecule type" value="Genomic_DNA"/>
</dbReference>
<reference evidence="2" key="1">
    <citation type="submission" date="2019-08" db="EMBL/GenBank/DDBJ databases">
        <authorList>
            <person name="Kucharzyk K."/>
            <person name="Murdoch R.W."/>
            <person name="Higgins S."/>
            <person name="Loffler F."/>
        </authorList>
    </citation>
    <scope>NUCLEOTIDE SEQUENCE</scope>
</reference>